<dbReference type="AlphaFoldDB" id="A0A1D9GMM5"/>
<organism evidence="1 2">
    <name type="scientific">Marinobacter salinus</name>
    <dbReference type="NCBI Taxonomy" id="1874317"/>
    <lineage>
        <taxon>Bacteria</taxon>
        <taxon>Pseudomonadati</taxon>
        <taxon>Pseudomonadota</taxon>
        <taxon>Gammaproteobacteria</taxon>
        <taxon>Pseudomonadales</taxon>
        <taxon>Marinobacteraceae</taxon>
        <taxon>Marinobacter</taxon>
    </lineage>
</organism>
<evidence type="ECO:0000313" key="1">
    <source>
        <dbReference type="EMBL" id="AOY88660.1"/>
    </source>
</evidence>
<protein>
    <submittedName>
        <fullName evidence="1">Uncharacterized protein</fullName>
    </submittedName>
</protein>
<dbReference type="OrthoDB" id="9182016at2"/>
<evidence type="ECO:0000313" key="2">
    <source>
        <dbReference type="Proteomes" id="UP000177445"/>
    </source>
</evidence>
<dbReference type="STRING" id="1874317.BKP64_11020"/>
<keyword evidence="2" id="KW-1185">Reference proteome</keyword>
<dbReference type="EMBL" id="CP017715">
    <property type="protein sequence ID" value="AOY88660.1"/>
    <property type="molecule type" value="Genomic_DNA"/>
</dbReference>
<dbReference type="Proteomes" id="UP000177445">
    <property type="component" value="Chromosome"/>
</dbReference>
<proteinExistence type="predicted"/>
<accession>A0A1D9GMM5</accession>
<sequence length="132" mass="14597">MTLDDLLAVPYEEDGRSQHGADCYGLTRLARVHLFGKPWMPAYGEVSGSDKKALTNAVRQEAANFYESRPHAGAIAAAWRGNLCTHIAIVVEVDGKPMILETNEPGGADHGPRLVGLRPFEQRFLRVVYYDD</sequence>
<gene>
    <name evidence="1" type="ORF">BKP64_11020</name>
</gene>
<dbReference type="KEGG" id="msq:BKP64_11020"/>
<reference evidence="1 2" key="1">
    <citation type="submission" date="2016-10" db="EMBL/GenBank/DDBJ databases">
        <title>Marinobacter salinus sp. nov., a moderately halophilic bacterium isolated from a tidal flat environment.</title>
        <authorList>
            <person name="Park S.-J."/>
        </authorList>
    </citation>
    <scope>NUCLEOTIDE SEQUENCE [LARGE SCALE GENOMIC DNA]</scope>
    <source>
        <strain evidence="1 2">Hb8</strain>
    </source>
</reference>
<name>A0A1D9GMM5_9GAMM</name>
<dbReference type="RefSeq" id="WP_070969810.1">
    <property type="nucleotide sequence ID" value="NZ_CP017715.1"/>
</dbReference>